<protein>
    <submittedName>
        <fullName evidence="2">Uncharacterized protein</fullName>
    </submittedName>
</protein>
<feature type="non-terminal residue" evidence="2">
    <location>
        <position position="90"/>
    </location>
</feature>
<keyword evidence="3" id="KW-1185">Reference proteome</keyword>
<evidence type="ECO:0000313" key="2">
    <source>
        <dbReference type="EMBL" id="KAJ4441329.1"/>
    </source>
</evidence>
<dbReference type="Proteomes" id="UP001148838">
    <property type="component" value="Unassembled WGS sequence"/>
</dbReference>
<dbReference type="EMBL" id="JAJSOF020000015">
    <property type="protein sequence ID" value="KAJ4441329.1"/>
    <property type="molecule type" value="Genomic_DNA"/>
</dbReference>
<comment type="caution">
    <text evidence="2">The sequence shown here is derived from an EMBL/GenBank/DDBJ whole genome shotgun (WGS) entry which is preliminary data.</text>
</comment>
<evidence type="ECO:0000313" key="3">
    <source>
        <dbReference type="Proteomes" id="UP001148838"/>
    </source>
</evidence>
<evidence type="ECO:0000256" key="1">
    <source>
        <dbReference type="SAM" id="MobiDB-lite"/>
    </source>
</evidence>
<organism evidence="2 3">
    <name type="scientific">Periplaneta americana</name>
    <name type="common">American cockroach</name>
    <name type="synonym">Blatta americana</name>
    <dbReference type="NCBI Taxonomy" id="6978"/>
    <lineage>
        <taxon>Eukaryota</taxon>
        <taxon>Metazoa</taxon>
        <taxon>Ecdysozoa</taxon>
        <taxon>Arthropoda</taxon>
        <taxon>Hexapoda</taxon>
        <taxon>Insecta</taxon>
        <taxon>Pterygota</taxon>
        <taxon>Neoptera</taxon>
        <taxon>Polyneoptera</taxon>
        <taxon>Dictyoptera</taxon>
        <taxon>Blattodea</taxon>
        <taxon>Blattoidea</taxon>
        <taxon>Blattidae</taxon>
        <taxon>Blattinae</taxon>
        <taxon>Periplaneta</taxon>
    </lineage>
</organism>
<name>A0ABQ8T4B1_PERAM</name>
<reference evidence="2 3" key="1">
    <citation type="journal article" date="2022" name="Allergy">
        <title>Genome assembly and annotation of Periplaneta americana reveal a comprehensive cockroach allergen profile.</title>
        <authorList>
            <person name="Wang L."/>
            <person name="Xiong Q."/>
            <person name="Saelim N."/>
            <person name="Wang L."/>
            <person name="Nong W."/>
            <person name="Wan A.T."/>
            <person name="Shi M."/>
            <person name="Liu X."/>
            <person name="Cao Q."/>
            <person name="Hui J.H.L."/>
            <person name="Sookrung N."/>
            <person name="Leung T.F."/>
            <person name="Tungtrongchitr A."/>
            <person name="Tsui S.K.W."/>
        </authorList>
    </citation>
    <scope>NUCLEOTIDE SEQUENCE [LARGE SCALE GENOMIC DNA]</scope>
    <source>
        <strain evidence="2">PWHHKU_190912</strain>
    </source>
</reference>
<feature type="region of interest" description="Disordered" evidence="1">
    <location>
        <begin position="45"/>
        <end position="72"/>
    </location>
</feature>
<feature type="compositionally biased region" description="Polar residues" evidence="1">
    <location>
        <begin position="63"/>
        <end position="72"/>
    </location>
</feature>
<sequence>MAGLCEGGNEPAGSLKAIFGPQSQDSGWRALGGCRVVTEGGEAGWGAGLKMSRNNRGEGDASCTPSATEPPSSISITVSALVAYLYHHER</sequence>
<accession>A0ABQ8T4B1</accession>
<proteinExistence type="predicted"/>
<gene>
    <name evidence="2" type="ORF">ANN_11184</name>
</gene>